<proteinExistence type="predicted"/>
<dbReference type="Pfam" id="PF04480">
    <property type="entry name" value="DUF559"/>
    <property type="match status" value="1"/>
</dbReference>
<name>X1I0T9_9ZZZZ</name>
<evidence type="ECO:0000313" key="2">
    <source>
        <dbReference type="EMBL" id="GAH75991.1"/>
    </source>
</evidence>
<protein>
    <recommendedName>
        <fullName evidence="1">DUF559 domain-containing protein</fullName>
    </recommendedName>
</protein>
<dbReference type="SUPFAM" id="SSF52980">
    <property type="entry name" value="Restriction endonuclease-like"/>
    <property type="match status" value="1"/>
</dbReference>
<dbReference type="AlphaFoldDB" id="X1I0T9"/>
<organism evidence="2">
    <name type="scientific">marine sediment metagenome</name>
    <dbReference type="NCBI Taxonomy" id="412755"/>
    <lineage>
        <taxon>unclassified sequences</taxon>
        <taxon>metagenomes</taxon>
        <taxon>ecological metagenomes</taxon>
    </lineage>
</organism>
<evidence type="ECO:0000259" key="1">
    <source>
        <dbReference type="Pfam" id="PF04480"/>
    </source>
</evidence>
<reference evidence="2" key="1">
    <citation type="journal article" date="2014" name="Front. Microbiol.">
        <title>High frequency of phylogenetically diverse reductive dehalogenase-homologous genes in deep subseafloor sedimentary metagenomes.</title>
        <authorList>
            <person name="Kawai M."/>
            <person name="Futagami T."/>
            <person name="Toyoda A."/>
            <person name="Takaki Y."/>
            <person name="Nishi S."/>
            <person name="Hori S."/>
            <person name="Arai W."/>
            <person name="Tsubouchi T."/>
            <person name="Morono Y."/>
            <person name="Uchiyama I."/>
            <person name="Ito T."/>
            <person name="Fujiyama A."/>
            <person name="Inagaki F."/>
            <person name="Takami H."/>
        </authorList>
    </citation>
    <scope>NUCLEOTIDE SEQUENCE</scope>
    <source>
        <strain evidence="2">Expedition CK06-06</strain>
    </source>
</reference>
<dbReference type="InterPro" id="IPR011335">
    <property type="entry name" value="Restrct_endonuc-II-like"/>
</dbReference>
<dbReference type="EMBL" id="BARU01029030">
    <property type="protein sequence ID" value="GAH75991.1"/>
    <property type="molecule type" value="Genomic_DNA"/>
</dbReference>
<gene>
    <name evidence="2" type="ORF">S03H2_46255</name>
</gene>
<comment type="caution">
    <text evidence="2">The sequence shown here is derived from an EMBL/GenBank/DDBJ whole genome shotgun (WGS) entry which is preliminary data.</text>
</comment>
<feature type="domain" description="DUF559" evidence="1">
    <location>
        <begin position="82"/>
        <end position="164"/>
    </location>
</feature>
<dbReference type="InterPro" id="IPR007569">
    <property type="entry name" value="DUF559"/>
</dbReference>
<sequence length="183" mass="21689">MKDRDSEGRFRKGIVPHNKGKRFVHSGSFKKGHKINAGRKRFFTDEWKRNISLGHKGMHISPKTEFTKESRAKQIFPFKDTKIEVKIQNFLKQLGIEYFTHQYIKEIEHSYQCDILIPSMNLVIECDGNYWHKYPVGNDIDHVRTKELLQKGFKVLRLWEFEINDMDLSNFKNRLGRKICSGT</sequence>
<accession>X1I0T9</accession>
<dbReference type="Gene3D" id="3.40.960.10">
    <property type="entry name" value="VSR Endonuclease"/>
    <property type="match status" value="1"/>
</dbReference>